<protein>
    <submittedName>
        <fullName evidence="9">Uncharacterized protein</fullName>
    </submittedName>
</protein>
<keyword evidence="4" id="KW-0997">Cell inner membrane</keyword>
<evidence type="ECO:0000256" key="5">
    <source>
        <dbReference type="ARBA" id="ARBA00022692"/>
    </source>
</evidence>
<feature type="transmembrane region" description="Helical" evidence="8">
    <location>
        <begin position="7"/>
        <end position="28"/>
    </location>
</feature>
<name>A0A3B1E5F0_9ZZZZ</name>
<organism evidence="9">
    <name type="scientific">hydrothermal vent metagenome</name>
    <dbReference type="NCBI Taxonomy" id="652676"/>
    <lineage>
        <taxon>unclassified sequences</taxon>
        <taxon>metagenomes</taxon>
        <taxon>ecological metagenomes</taxon>
    </lineage>
</organism>
<keyword evidence="7 8" id="KW-0472">Membrane</keyword>
<dbReference type="InterPro" id="IPR007272">
    <property type="entry name" value="Sulf_transp_TsuA/YedE"/>
</dbReference>
<feature type="transmembrane region" description="Helical" evidence="8">
    <location>
        <begin position="144"/>
        <end position="164"/>
    </location>
</feature>
<sequence>MRYNTNYWHPIIAGFILGTMLFISFMIAGQGMGASGAFARITAQLAFLYDSSVASNSYISGYLKHGNALANWTVVEVVGIFLGGYISASFANRIKSEVDRGDGYPIFKRLGWAFLGGIIMAFATRLGRGCTSGQVLDGASTFSVGAWIFMLAAFGTGFLVAPFFKKQWKGI</sequence>
<evidence type="ECO:0000256" key="7">
    <source>
        <dbReference type="ARBA" id="ARBA00023136"/>
    </source>
</evidence>
<evidence type="ECO:0000256" key="4">
    <source>
        <dbReference type="ARBA" id="ARBA00022519"/>
    </source>
</evidence>
<evidence type="ECO:0000256" key="8">
    <source>
        <dbReference type="SAM" id="Phobius"/>
    </source>
</evidence>
<evidence type="ECO:0000313" key="9">
    <source>
        <dbReference type="EMBL" id="VAY87890.1"/>
    </source>
</evidence>
<dbReference type="EMBL" id="UOYO01000036">
    <property type="protein sequence ID" value="VAY87890.1"/>
    <property type="molecule type" value="Genomic_DNA"/>
</dbReference>
<evidence type="ECO:0000256" key="1">
    <source>
        <dbReference type="ARBA" id="ARBA00004429"/>
    </source>
</evidence>
<keyword evidence="2" id="KW-0813">Transport</keyword>
<dbReference type="PANTHER" id="PTHR30574:SF1">
    <property type="entry name" value="SULPHUR TRANSPORT DOMAIN-CONTAINING PROTEIN"/>
    <property type="match status" value="1"/>
</dbReference>
<dbReference type="AlphaFoldDB" id="A0A3B1E5F0"/>
<comment type="subcellular location">
    <subcellularLocation>
        <location evidence="1">Cell inner membrane</location>
        <topology evidence="1">Multi-pass membrane protein</topology>
    </subcellularLocation>
</comment>
<dbReference type="Pfam" id="PF04143">
    <property type="entry name" value="Sulf_transp"/>
    <property type="match status" value="1"/>
</dbReference>
<evidence type="ECO:0000256" key="3">
    <source>
        <dbReference type="ARBA" id="ARBA00022475"/>
    </source>
</evidence>
<keyword evidence="5 8" id="KW-0812">Transmembrane</keyword>
<feature type="transmembrane region" description="Helical" evidence="8">
    <location>
        <begin position="72"/>
        <end position="94"/>
    </location>
</feature>
<feature type="transmembrane region" description="Helical" evidence="8">
    <location>
        <begin position="106"/>
        <end position="124"/>
    </location>
</feature>
<dbReference type="PANTHER" id="PTHR30574">
    <property type="entry name" value="INNER MEMBRANE PROTEIN YEDE"/>
    <property type="match status" value="1"/>
</dbReference>
<keyword evidence="6 8" id="KW-1133">Transmembrane helix</keyword>
<keyword evidence="3" id="KW-1003">Cell membrane</keyword>
<accession>A0A3B1E5F0</accession>
<proteinExistence type="predicted"/>
<evidence type="ECO:0000256" key="6">
    <source>
        <dbReference type="ARBA" id="ARBA00022989"/>
    </source>
</evidence>
<gene>
    <name evidence="9" type="ORF">MNB_ARC-1_569</name>
</gene>
<reference evidence="9" key="1">
    <citation type="submission" date="2018-10" db="EMBL/GenBank/DDBJ databases">
        <authorList>
            <person name="Aoki K."/>
        </authorList>
    </citation>
    <scope>NUCLEOTIDE SEQUENCE</scope>
</reference>
<dbReference type="GO" id="GO:0005886">
    <property type="term" value="C:plasma membrane"/>
    <property type="evidence" value="ECO:0007669"/>
    <property type="project" value="UniProtKB-SubCell"/>
</dbReference>
<evidence type="ECO:0000256" key="2">
    <source>
        <dbReference type="ARBA" id="ARBA00022448"/>
    </source>
</evidence>